<proteinExistence type="predicted"/>
<comment type="caution">
    <text evidence="2">The sequence shown here is derived from an EMBL/GenBank/DDBJ whole genome shotgun (WGS) entry which is preliminary data.</text>
</comment>
<reference evidence="2" key="1">
    <citation type="journal article" date="2015" name="Nature">
        <title>Complex archaea that bridge the gap between prokaryotes and eukaryotes.</title>
        <authorList>
            <person name="Spang A."/>
            <person name="Saw J.H."/>
            <person name="Jorgensen S.L."/>
            <person name="Zaremba-Niedzwiedzka K."/>
            <person name="Martijn J."/>
            <person name="Lind A.E."/>
            <person name="van Eijk R."/>
            <person name="Schleper C."/>
            <person name="Guy L."/>
            <person name="Ettema T.J."/>
        </authorList>
    </citation>
    <scope>NUCLEOTIDE SEQUENCE</scope>
</reference>
<accession>A0A0F9I0Y1</accession>
<protein>
    <submittedName>
        <fullName evidence="2">Uncharacterized protein</fullName>
    </submittedName>
</protein>
<dbReference type="EMBL" id="LAZR01015414">
    <property type="protein sequence ID" value="KKM13269.1"/>
    <property type="molecule type" value="Genomic_DNA"/>
</dbReference>
<evidence type="ECO:0000313" key="2">
    <source>
        <dbReference type="EMBL" id="KKM13269.1"/>
    </source>
</evidence>
<sequence>MAKKNYDKRMKERWRRKIDKDKQKRDAAWARPIMATRPTRREI</sequence>
<organism evidence="2">
    <name type="scientific">marine sediment metagenome</name>
    <dbReference type="NCBI Taxonomy" id="412755"/>
    <lineage>
        <taxon>unclassified sequences</taxon>
        <taxon>metagenomes</taxon>
        <taxon>ecological metagenomes</taxon>
    </lineage>
</organism>
<feature type="region of interest" description="Disordered" evidence="1">
    <location>
        <begin position="1"/>
        <end position="28"/>
    </location>
</feature>
<evidence type="ECO:0000256" key="1">
    <source>
        <dbReference type="SAM" id="MobiDB-lite"/>
    </source>
</evidence>
<dbReference type="AlphaFoldDB" id="A0A0F9I0Y1"/>
<name>A0A0F9I0Y1_9ZZZZ</name>
<feature type="compositionally biased region" description="Basic and acidic residues" evidence="1">
    <location>
        <begin position="1"/>
        <end position="10"/>
    </location>
</feature>
<gene>
    <name evidence="2" type="ORF">LCGC14_1717860</name>
</gene>
<feature type="compositionally biased region" description="Basic and acidic residues" evidence="1">
    <location>
        <begin position="18"/>
        <end position="28"/>
    </location>
</feature>